<dbReference type="InterPro" id="IPR016828">
    <property type="entry name" value="Alpha-L-arabinofuranosidase"/>
</dbReference>
<dbReference type="SUPFAM" id="SSF75005">
    <property type="entry name" value="Arabinanase/levansucrase/invertase"/>
    <property type="match status" value="1"/>
</dbReference>
<evidence type="ECO:0000256" key="5">
    <source>
        <dbReference type="PIRSR" id="PIRSR606710-1"/>
    </source>
</evidence>
<sequence length="341" mass="38815">MKLYYLQIILLFTLSLGAQNTTFTNPVLPSGADPYSTYHNGYYYYTNTVGNKLILWKTKNLAELENAAHKTIWTPPETGMYSKSIWAPEFHIINGKWYVYFAADNGDNNNHRMYVLENNAEDPFKGEWVFKGKIAANPDRWAIDGNVFEYKKQLYMIWSGWEGTVNGQQNIYIAPMKNPWTLDSNRVLLSEPTYVWEKQGDLNDANNPPHVNVNEGPQYLEHNGKIFIVFSANGCWTDYYSLGLLSLEGDDVLDPSAWKKHSKPIFKKSEENGVYAPGHNSFFKSPDGTEDWILYHANSNPGEGCGSKRSPRMQKISWNKDGSPNLGIPVSEDTTLQIPSE</sequence>
<evidence type="ECO:0000256" key="7">
    <source>
        <dbReference type="RuleBase" id="RU361187"/>
    </source>
</evidence>
<dbReference type="HOGENOM" id="CLU_009397_2_2_10"/>
<evidence type="ECO:0000256" key="4">
    <source>
        <dbReference type="ARBA" id="ARBA00023295"/>
    </source>
</evidence>
<dbReference type="Proteomes" id="UP000004690">
    <property type="component" value="Unassembled WGS sequence"/>
</dbReference>
<accession>I3C1C6</accession>
<feature type="region of interest" description="Disordered" evidence="8">
    <location>
        <begin position="299"/>
        <end position="341"/>
    </location>
</feature>
<dbReference type="Gene3D" id="2.115.10.20">
    <property type="entry name" value="Glycosyl hydrolase domain, family 43"/>
    <property type="match status" value="1"/>
</dbReference>
<feature type="active site" description="Proton acceptor" evidence="5">
    <location>
        <position position="33"/>
    </location>
</feature>
<evidence type="ECO:0000256" key="9">
    <source>
        <dbReference type="SAM" id="SignalP"/>
    </source>
</evidence>
<organism evidence="10 11">
    <name type="scientific">Galbibacter orientalis DSM 19592</name>
    <dbReference type="NCBI Taxonomy" id="926559"/>
    <lineage>
        <taxon>Bacteria</taxon>
        <taxon>Pseudomonadati</taxon>
        <taxon>Bacteroidota</taxon>
        <taxon>Flavobacteriia</taxon>
        <taxon>Flavobacteriales</taxon>
        <taxon>Flavobacteriaceae</taxon>
        <taxon>Galbibacter</taxon>
    </lineage>
</organism>
<dbReference type="EMBL" id="JH651380">
    <property type="protein sequence ID" value="EIJ37419.1"/>
    <property type="molecule type" value="Genomic_DNA"/>
</dbReference>
<comment type="similarity">
    <text evidence="1 7">Belongs to the glycosyl hydrolase 43 family.</text>
</comment>
<dbReference type="InterPro" id="IPR023296">
    <property type="entry name" value="Glyco_hydro_beta-prop_sf"/>
</dbReference>
<dbReference type="eggNOG" id="COG3940">
    <property type="taxonomic scope" value="Bacteria"/>
</dbReference>
<dbReference type="PANTHER" id="PTHR43817:SF1">
    <property type="entry name" value="HYDROLASE, FAMILY 43, PUTATIVE (AFU_ORTHOLOGUE AFUA_3G01660)-RELATED"/>
    <property type="match status" value="1"/>
</dbReference>
<dbReference type="PANTHER" id="PTHR43817">
    <property type="entry name" value="GLYCOSYL HYDROLASE"/>
    <property type="match status" value="1"/>
</dbReference>
<gene>
    <name evidence="10" type="ORF">JoomaDRAFT_0362</name>
</gene>
<reference evidence="10 11" key="1">
    <citation type="submission" date="2012-02" db="EMBL/GenBank/DDBJ databases">
        <title>Improved High-Quality Draft genome of Joostella marina DSM 19592.</title>
        <authorList>
            <consortium name="US DOE Joint Genome Institute (JGI-PGF)"/>
            <person name="Lucas S."/>
            <person name="Copeland A."/>
            <person name="Lapidus A."/>
            <person name="Bruce D."/>
            <person name="Goodwin L."/>
            <person name="Pitluck S."/>
            <person name="Peters L."/>
            <person name="Chertkov O."/>
            <person name="Ovchinnikova G."/>
            <person name="Kyrpides N."/>
            <person name="Mavromatis K."/>
            <person name="Detter J.C."/>
            <person name="Han C."/>
            <person name="Land M."/>
            <person name="Hauser L."/>
            <person name="Markowitz V."/>
            <person name="Cheng J.-F."/>
            <person name="Hugenholtz P."/>
            <person name="Woyke T."/>
            <person name="Wu D."/>
            <person name="Tindall B."/>
            <person name="Brambilla E."/>
            <person name="Klenk H.-P."/>
            <person name="Eisen J.A."/>
        </authorList>
    </citation>
    <scope>NUCLEOTIDE SEQUENCE [LARGE SCALE GENOMIC DNA]</scope>
    <source>
        <strain evidence="10 11">DSM 19592</strain>
    </source>
</reference>
<feature type="compositionally biased region" description="Polar residues" evidence="8">
    <location>
        <begin position="332"/>
        <end position="341"/>
    </location>
</feature>
<dbReference type="GO" id="GO:0005975">
    <property type="term" value="P:carbohydrate metabolic process"/>
    <property type="evidence" value="ECO:0007669"/>
    <property type="project" value="InterPro"/>
</dbReference>
<evidence type="ECO:0000313" key="10">
    <source>
        <dbReference type="EMBL" id="EIJ37419.1"/>
    </source>
</evidence>
<evidence type="ECO:0000256" key="2">
    <source>
        <dbReference type="ARBA" id="ARBA00022729"/>
    </source>
</evidence>
<name>I3C1C6_9FLAO</name>
<protein>
    <submittedName>
        <fullName evidence="10">Putative beta-xylosidase</fullName>
    </submittedName>
</protein>
<dbReference type="InterPro" id="IPR006710">
    <property type="entry name" value="Glyco_hydro_43"/>
</dbReference>
<proteinExistence type="inferred from homology"/>
<evidence type="ECO:0000256" key="6">
    <source>
        <dbReference type="PIRSR" id="PIRSR606710-2"/>
    </source>
</evidence>
<evidence type="ECO:0000256" key="3">
    <source>
        <dbReference type="ARBA" id="ARBA00022801"/>
    </source>
</evidence>
<dbReference type="OrthoDB" id="177947at2"/>
<keyword evidence="2 9" id="KW-0732">Signal</keyword>
<evidence type="ECO:0000313" key="11">
    <source>
        <dbReference type="Proteomes" id="UP000004690"/>
    </source>
</evidence>
<feature type="active site" description="Proton donor" evidence="5">
    <location>
        <position position="215"/>
    </location>
</feature>
<dbReference type="GO" id="GO:0004553">
    <property type="term" value="F:hydrolase activity, hydrolyzing O-glycosyl compounds"/>
    <property type="evidence" value="ECO:0007669"/>
    <property type="project" value="InterPro"/>
</dbReference>
<keyword evidence="4 7" id="KW-0326">Glycosidase</keyword>
<feature type="signal peptide" evidence="9">
    <location>
        <begin position="1"/>
        <end position="18"/>
    </location>
</feature>
<feature type="site" description="Important for catalytic activity, responsible for pKa modulation of the active site Glu and correct orientation of both the proton donor and substrate" evidence="6">
    <location>
        <position position="144"/>
    </location>
</feature>
<feature type="chain" id="PRO_5003669112" evidence="9">
    <location>
        <begin position="19"/>
        <end position="341"/>
    </location>
</feature>
<evidence type="ECO:0000256" key="1">
    <source>
        <dbReference type="ARBA" id="ARBA00009865"/>
    </source>
</evidence>
<dbReference type="PIRSF" id="PIRSF025414">
    <property type="entry name" value="Alpha-L-arabinofuranosidase"/>
    <property type="match status" value="1"/>
</dbReference>
<dbReference type="RefSeq" id="WP_008616305.1">
    <property type="nucleotide sequence ID" value="NZ_JH651380.1"/>
</dbReference>
<evidence type="ECO:0000256" key="8">
    <source>
        <dbReference type="SAM" id="MobiDB-lite"/>
    </source>
</evidence>
<dbReference type="STRING" id="926559.JoomaDRAFT_0362"/>
<dbReference type="Pfam" id="PF04616">
    <property type="entry name" value="Glyco_hydro_43"/>
    <property type="match status" value="1"/>
</dbReference>
<dbReference type="CDD" id="cd18820">
    <property type="entry name" value="GH43_LbAraf43-like"/>
    <property type="match status" value="1"/>
</dbReference>
<keyword evidence="3 7" id="KW-0378">Hydrolase</keyword>
<keyword evidence="11" id="KW-1185">Reference proteome</keyword>
<dbReference type="AlphaFoldDB" id="I3C1C6"/>